<proteinExistence type="predicted"/>
<evidence type="ECO:0000313" key="7">
    <source>
        <dbReference type="EMBL" id="KKL19582.1"/>
    </source>
</evidence>
<dbReference type="Gene3D" id="3.40.50.1000">
    <property type="entry name" value="HAD superfamily/HAD-like"/>
    <property type="match status" value="1"/>
</dbReference>
<dbReference type="InterPro" id="IPR023299">
    <property type="entry name" value="ATPase_P-typ_cyto_dom_N"/>
</dbReference>
<dbReference type="SUPFAM" id="SSF56784">
    <property type="entry name" value="HAD-like"/>
    <property type="match status" value="1"/>
</dbReference>
<evidence type="ECO:0008006" key="8">
    <source>
        <dbReference type="Google" id="ProtNLM"/>
    </source>
</evidence>
<feature type="transmembrane region" description="Helical" evidence="6">
    <location>
        <begin position="205"/>
        <end position="229"/>
    </location>
</feature>
<dbReference type="InterPro" id="IPR001757">
    <property type="entry name" value="P_typ_ATPase"/>
</dbReference>
<organism evidence="7">
    <name type="scientific">marine sediment metagenome</name>
    <dbReference type="NCBI Taxonomy" id="412755"/>
    <lineage>
        <taxon>unclassified sequences</taxon>
        <taxon>metagenomes</taxon>
        <taxon>ecological metagenomes</taxon>
    </lineage>
</organism>
<dbReference type="InterPro" id="IPR036412">
    <property type="entry name" value="HAD-like_sf"/>
</dbReference>
<dbReference type="InterPro" id="IPR023214">
    <property type="entry name" value="HAD_sf"/>
</dbReference>
<evidence type="ECO:0000256" key="2">
    <source>
        <dbReference type="ARBA" id="ARBA00022692"/>
    </source>
</evidence>
<evidence type="ECO:0000256" key="5">
    <source>
        <dbReference type="ARBA" id="ARBA00023136"/>
    </source>
</evidence>
<dbReference type="NCBIfam" id="TIGR01494">
    <property type="entry name" value="ATPase_P-type"/>
    <property type="match status" value="1"/>
</dbReference>
<evidence type="ECO:0000256" key="4">
    <source>
        <dbReference type="ARBA" id="ARBA00022989"/>
    </source>
</evidence>
<sequence>KQESAKIPENLQENASKEQKTGKTVSFLAINGQVCGFVVIGDKIKETSKKAIGRLQEKGIEVIMLTGDNAATAEAVAAAVVIIHFKAEMLPQDKLAEVERLQQEGKKVAMAGDGINDAPALAKSNVGIAMGTGTDVAIETADVVLMSGDLSGVVRAVEVSRRTIRNIRQNLFWAFAYNTALIPVAAGVLYLVWGQSGTPSGLQFFFGDFGFLNPMLAGLAMAASSLTVVTNSLRLRGFPPG</sequence>
<dbReference type="Pfam" id="PF00702">
    <property type="entry name" value="Hydrolase"/>
    <property type="match status" value="1"/>
</dbReference>
<dbReference type="GO" id="GO:0043682">
    <property type="term" value="F:P-type divalent copper transporter activity"/>
    <property type="evidence" value="ECO:0007669"/>
    <property type="project" value="TreeGrafter"/>
</dbReference>
<dbReference type="GO" id="GO:0055070">
    <property type="term" value="P:copper ion homeostasis"/>
    <property type="evidence" value="ECO:0007669"/>
    <property type="project" value="TreeGrafter"/>
</dbReference>
<evidence type="ECO:0000256" key="1">
    <source>
        <dbReference type="ARBA" id="ARBA00004370"/>
    </source>
</evidence>
<evidence type="ECO:0000256" key="6">
    <source>
        <dbReference type="SAM" id="Phobius"/>
    </source>
</evidence>
<dbReference type="PRINTS" id="PR00119">
    <property type="entry name" value="CATATPASE"/>
</dbReference>
<dbReference type="GO" id="GO:0005507">
    <property type="term" value="F:copper ion binding"/>
    <property type="evidence" value="ECO:0007669"/>
    <property type="project" value="TreeGrafter"/>
</dbReference>
<dbReference type="GO" id="GO:0005524">
    <property type="term" value="F:ATP binding"/>
    <property type="evidence" value="ECO:0007669"/>
    <property type="project" value="InterPro"/>
</dbReference>
<dbReference type="EMBL" id="LAZR01038432">
    <property type="protein sequence ID" value="KKL19582.1"/>
    <property type="molecule type" value="Genomic_DNA"/>
</dbReference>
<keyword evidence="5 6" id="KW-0472">Membrane</keyword>
<feature type="non-terminal residue" evidence="7">
    <location>
        <position position="1"/>
    </location>
</feature>
<feature type="transmembrane region" description="Helical" evidence="6">
    <location>
        <begin position="171"/>
        <end position="193"/>
    </location>
</feature>
<name>A0A0F9C047_9ZZZZ</name>
<dbReference type="GO" id="GO:0016887">
    <property type="term" value="F:ATP hydrolysis activity"/>
    <property type="evidence" value="ECO:0007669"/>
    <property type="project" value="InterPro"/>
</dbReference>
<comment type="caution">
    <text evidence="7">The sequence shown here is derived from an EMBL/GenBank/DDBJ whole genome shotgun (WGS) entry which is preliminary data.</text>
</comment>
<dbReference type="Gene3D" id="3.40.1110.10">
    <property type="entry name" value="Calcium-transporting ATPase, cytoplasmic domain N"/>
    <property type="match status" value="1"/>
</dbReference>
<comment type="subcellular location">
    <subcellularLocation>
        <location evidence="1">Membrane</location>
    </subcellularLocation>
</comment>
<gene>
    <name evidence="7" type="ORF">LCGC14_2464000</name>
</gene>
<evidence type="ECO:0000256" key="3">
    <source>
        <dbReference type="ARBA" id="ARBA00022967"/>
    </source>
</evidence>
<accession>A0A0F9C047</accession>
<keyword evidence="2 6" id="KW-0812">Transmembrane</keyword>
<dbReference type="GO" id="GO:0016020">
    <property type="term" value="C:membrane"/>
    <property type="evidence" value="ECO:0007669"/>
    <property type="project" value="UniProtKB-SubCell"/>
</dbReference>
<keyword evidence="3" id="KW-1278">Translocase</keyword>
<keyword evidence="4 6" id="KW-1133">Transmembrane helix</keyword>
<protein>
    <recommendedName>
        <fullName evidence="8">HAD family hydrolase</fullName>
    </recommendedName>
</protein>
<dbReference type="PANTHER" id="PTHR43520">
    <property type="entry name" value="ATP7, ISOFORM B"/>
    <property type="match status" value="1"/>
</dbReference>
<reference evidence="7" key="1">
    <citation type="journal article" date="2015" name="Nature">
        <title>Complex archaea that bridge the gap between prokaryotes and eukaryotes.</title>
        <authorList>
            <person name="Spang A."/>
            <person name="Saw J.H."/>
            <person name="Jorgensen S.L."/>
            <person name="Zaremba-Niedzwiedzka K."/>
            <person name="Martijn J."/>
            <person name="Lind A.E."/>
            <person name="van Eijk R."/>
            <person name="Schleper C."/>
            <person name="Guy L."/>
            <person name="Ettema T.J."/>
        </authorList>
    </citation>
    <scope>NUCLEOTIDE SEQUENCE</scope>
</reference>
<dbReference type="PANTHER" id="PTHR43520:SF8">
    <property type="entry name" value="P-TYPE CU(+) TRANSPORTER"/>
    <property type="match status" value="1"/>
</dbReference>
<dbReference type="AlphaFoldDB" id="A0A0F9C047"/>